<proteinExistence type="predicted"/>
<evidence type="ECO:0000256" key="4">
    <source>
        <dbReference type="ARBA" id="ARBA00022989"/>
    </source>
</evidence>
<dbReference type="InterPro" id="IPR011577">
    <property type="entry name" value="Cyt_b561_bac/Ni-Hgenase"/>
</dbReference>
<dbReference type="GO" id="GO:0009326">
    <property type="term" value="C:formate dehydrogenase complex"/>
    <property type="evidence" value="ECO:0007669"/>
    <property type="project" value="TreeGrafter"/>
</dbReference>
<dbReference type="PANTHER" id="PTHR30074">
    <property type="entry name" value="FORMATE DEHYDROGENASE, NITRATE-INDUCIBLE, CYTOCHROME B556 FDN SUBUNIT"/>
    <property type="match status" value="1"/>
</dbReference>
<dbReference type="EMBL" id="FYEK01000044">
    <property type="protein sequence ID" value="SNB69945.1"/>
    <property type="molecule type" value="Genomic_DNA"/>
</dbReference>
<evidence type="ECO:0000313" key="8">
    <source>
        <dbReference type="EMBL" id="SNB69945.1"/>
    </source>
</evidence>
<evidence type="ECO:0000313" key="9">
    <source>
        <dbReference type="Proteomes" id="UP000197025"/>
    </source>
</evidence>
<dbReference type="Gene3D" id="1.20.950.20">
    <property type="entry name" value="Transmembrane di-heme cytochromes, Chain C"/>
    <property type="match status" value="1"/>
</dbReference>
<evidence type="ECO:0000256" key="6">
    <source>
        <dbReference type="SAM" id="Phobius"/>
    </source>
</evidence>
<feature type="transmembrane region" description="Helical" evidence="6">
    <location>
        <begin position="53"/>
        <end position="72"/>
    </location>
</feature>
<feature type="transmembrane region" description="Helical" evidence="6">
    <location>
        <begin position="163"/>
        <end position="183"/>
    </location>
</feature>
<dbReference type="Pfam" id="PF01292">
    <property type="entry name" value="Ni_hydr_CYTB"/>
    <property type="match status" value="1"/>
</dbReference>
<keyword evidence="3 6" id="KW-0812">Transmembrane</keyword>
<evidence type="ECO:0000256" key="1">
    <source>
        <dbReference type="ARBA" id="ARBA00004651"/>
    </source>
</evidence>
<dbReference type="AlphaFoldDB" id="A0A212RCE4"/>
<keyword evidence="5 6" id="KW-0472">Membrane</keyword>
<accession>A0A212RCE4</accession>
<dbReference type="InterPro" id="IPR016174">
    <property type="entry name" value="Di-haem_cyt_TM"/>
</dbReference>
<keyword evidence="4 6" id="KW-1133">Transmembrane helix</keyword>
<dbReference type="InterPro" id="IPR051817">
    <property type="entry name" value="FDH_cytochrome_b556_subunit"/>
</dbReference>
<dbReference type="GO" id="GO:0005886">
    <property type="term" value="C:plasma membrane"/>
    <property type="evidence" value="ECO:0007669"/>
    <property type="project" value="UniProtKB-SubCell"/>
</dbReference>
<organism evidence="8 9">
    <name type="scientific">Thermoflexus hugenholtzii JAD2</name>
    <dbReference type="NCBI Taxonomy" id="877466"/>
    <lineage>
        <taxon>Bacteria</taxon>
        <taxon>Bacillati</taxon>
        <taxon>Chloroflexota</taxon>
        <taxon>Thermoflexia</taxon>
        <taxon>Thermoflexales</taxon>
        <taxon>Thermoflexaceae</taxon>
        <taxon>Thermoflexus</taxon>
    </lineage>
</organism>
<dbReference type="GO" id="GO:0015944">
    <property type="term" value="P:formate oxidation"/>
    <property type="evidence" value="ECO:0007669"/>
    <property type="project" value="TreeGrafter"/>
</dbReference>
<comment type="subcellular location">
    <subcellularLocation>
        <location evidence="1">Cell membrane</location>
        <topology evidence="1">Multi-pass membrane protein</topology>
    </subcellularLocation>
</comment>
<dbReference type="RefSeq" id="WP_088571783.1">
    <property type="nucleotide sequence ID" value="NZ_FYEK01000044.1"/>
</dbReference>
<sequence length="238" mass="26460">MAKQTVRWVLRYRPGQRVVHWLHAGAFFVLLITGLALIWPPLSFLAAGGLSRLLHRVAAVIFLLTPVLYALLDFRGLRDLVRDSFTYTREDLEWLKGFPGYFLGRTSHLPPQGRINAGQKIHHALTIIAYFAISGSGLALWLGKGSLGPIGLLAATLVHDVSMAVMAILTVGHIYFTFVYDALPAMTTGYVSEEYARMEHAMWLASIPQEPPYVIEVQEEIPEPRRVPGARAEEEAVG</sequence>
<dbReference type="GO" id="GO:0022904">
    <property type="term" value="P:respiratory electron transport chain"/>
    <property type="evidence" value="ECO:0007669"/>
    <property type="project" value="InterPro"/>
</dbReference>
<dbReference type="InParanoid" id="A0A212RCE4"/>
<dbReference type="Proteomes" id="UP000197025">
    <property type="component" value="Unassembled WGS sequence"/>
</dbReference>
<dbReference type="GO" id="GO:0009061">
    <property type="term" value="P:anaerobic respiration"/>
    <property type="evidence" value="ECO:0007669"/>
    <property type="project" value="TreeGrafter"/>
</dbReference>
<evidence type="ECO:0000256" key="2">
    <source>
        <dbReference type="ARBA" id="ARBA00022475"/>
    </source>
</evidence>
<protein>
    <submittedName>
        <fullName evidence="8">Formate dehydrogenase subunit gamma</fullName>
    </submittedName>
</protein>
<name>A0A212RCE4_9CHLR</name>
<reference evidence="9" key="1">
    <citation type="submission" date="2017-06" db="EMBL/GenBank/DDBJ databases">
        <authorList>
            <person name="Varghese N."/>
            <person name="Submissions S."/>
        </authorList>
    </citation>
    <scope>NUCLEOTIDE SEQUENCE [LARGE SCALE GENOMIC DNA]</scope>
    <source>
        <strain evidence="9">JAD2</strain>
    </source>
</reference>
<evidence type="ECO:0000256" key="5">
    <source>
        <dbReference type="ARBA" id="ARBA00023136"/>
    </source>
</evidence>
<dbReference type="SUPFAM" id="SSF81342">
    <property type="entry name" value="Transmembrane di-heme cytochromes"/>
    <property type="match status" value="1"/>
</dbReference>
<feature type="transmembrane region" description="Helical" evidence="6">
    <location>
        <begin position="21"/>
        <end position="41"/>
    </location>
</feature>
<evidence type="ECO:0000256" key="3">
    <source>
        <dbReference type="ARBA" id="ARBA00022692"/>
    </source>
</evidence>
<keyword evidence="2" id="KW-1003">Cell membrane</keyword>
<feature type="domain" description="Cytochrome b561 bacterial/Ni-hydrogenase" evidence="7">
    <location>
        <begin position="11"/>
        <end position="189"/>
    </location>
</feature>
<feature type="transmembrane region" description="Helical" evidence="6">
    <location>
        <begin position="124"/>
        <end position="143"/>
    </location>
</feature>
<keyword evidence="9" id="KW-1185">Reference proteome</keyword>
<dbReference type="PANTHER" id="PTHR30074:SF6">
    <property type="entry name" value="FORMATE DEHYDROGENASE GAMMA SUBUNIT"/>
    <property type="match status" value="1"/>
</dbReference>
<gene>
    <name evidence="8" type="ORF">SAMN02746019_00011150</name>
</gene>
<dbReference type="OrthoDB" id="1808646at2"/>
<evidence type="ECO:0000259" key="7">
    <source>
        <dbReference type="Pfam" id="PF01292"/>
    </source>
</evidence>
<dbReference type="GO" id="GO:0036397">
    <property type="term" value="F:formate dehydrogenase (quinone) activity"/>
    <property type="evidence" value="ECO:0007669"/>
    <property type="project" value="TreeGrafter"/>
</dbReference>
<dbReference type="GO" id="GO:0009055">
    <property type="term" value="F:electron transfer activity"/>
    <property type="evidence" value="ECO:0007669"/>
    <property type="project" value="InterPro"/>
</dbReference>